<evidence type="ECO:0000313" key="4">
    <source>
        <dbReference type="Proteomes" id="UP000185779"/>
    </source>
</evidence>
<organism evidence="3 4">
    <name type="scientific">Candidatus Syntropharchaeum butanivorans</name>
    <dbReference type="NCBI Taxonomy" id="1839936"/>
    <lineage>
        <taxon>Archaea</taxon>
        <taxon>Methanobacteriati</taxon>
        <taxon>Methanobacteriota</taxon>
        <taxon>Stenosarchaea group</taxon>
        <taxon>Methanomicrobia</taxon>
        <taxon>Methanosarcinales</taxon>
        <taxon>ANME-2 cluster</taxon>
        <taxon>Candidatus Syntropharchaeum</taxon>
    </lineage>
</organism>
<dbReference type="EMBL" id="DQZR01000292">
    <property type="protein sequence ID" value="HDM36969.1"/>
    <property type="molecule type" value="Genomic_DNA"/>
</dbReference>
<name>A0A1F2P4P2_9EURY</name>
<dbReference type="Proteomes" id="UP000885863">
    <property type="component" value="Unassembled WGS sequence"/>
</dbReference>
<dbReference type="SUPFAM" id="SSF140371">
    <property type="entry name" value="Vng1086c-like"/>
    <property type="match status" value="1"/>
</dbReference>
<reference evidence="1" key="2">
    <citation type="journal article" date="2020" name="mSystems">
        <title>Genome- and Community-Level Interaction Insights into Carbon Utilization and Element Cycling Functions of Hydrothermarchaeota in Hydrothermal Sediment.</title>
        <authorList>
            <person name="Zhou Z."/>
            <person name="Liu Y."/>
            <person name="Xu W."/>
            <person name="Pan J."/>
            <person name="Luo Z.H."/>
            <person name="Li M."/>
        </authorList>
    </citation>
    <scope>NUCLEOTIDE SEQUENCE [LARGE SCALE GENOMIC DNA]</scope>
    <source>
        <strain evidence="1">HyVt-185</strain>
        <strain evidence="2">HyVt-386</strain>
    </source>
</reference>
<dbReference type="PANTHER" id="PTHR42203:SF2">
    <property type="entry name" value="UPF0058 PROTEIN MJ1205"/>
    <property type="match status" value="1"/>
</dbReference>
<dbReference type="PANTHER" id="PTHR42203">
    <property type="entry name" value="UPF0058 PROTEIN MJ1205"/>
    <property type="match status" value="1"/>
</dbReference>
<dbReference type="AlphaFoldDB" id="A0A1F2P4P2"/>
<evidence type="ECO:0000313" key="3">
    <source>
        <dbReference type="EMBL" id="OFV66164.1"/>
    </source>
</evidence>
<dbReference type="PATRIC" id="fig|1839936.3.peg.716"/>
<dbReference type="Gene3D" id="1.20.1270.110">
    <property type="entry name" value="Uncharacterised protein family UPF0058"/>
    <property type="match status" value="1"/>
</dbReference>
<dbReference type="Proteomes" id="UP000885936">
    <property type="component" value="Unassembled WGS sequence"/>
</dbReference>
<dbReference type="InterPro" id="IPR036519">
    <property type="entry name" value="UPF0058_sf"/>
</dbReference>
<dbReference type="EMBL" id="DRIE01000050">
    <property type="protein sequence ID" value="HEC56871.1"/>
    <property type="molecule type" value="Genomic_DNA"/>
</dbReference>
<dbReference type="EMBL" id="LYOR01000003">
    <property type="protein sequence ID" value="OFV66164.1"/>
    <property type="molecule type" value="Genomic_DNA"/>
</dbReference>
<gene>
    <name evidence="1" type="ORF">ENG09_07000</name>
    <name evidence="2" type="ORF">ENI32_03175</name>
    <name evidence="3" type="ORF">SBU_000706</name>
</gene>
<sequence>MHKEELIQLHMFLVQLKDYFEKQGMTDSFNKYKELNISPLQIHRSKADHKRAIFTLSNEIASLVASDEFSGIARTAARMERLAKIDSK</sequence>
<accession>A0A1F2P4P2</accession>
<dbReference type="InterPro" id="IPR002753">
    <property type="entry name" value="UPF0058"/>
</dbReference>
<evidence type="ECO:0000313" key="2">
    <source>
        <dbReference type="EMBL" id="HEC56871.1"/>
    </source>
</evidence>
<dbReference type="STRING" id="1839936.SBU_000706"/>
<reference evidence="3 4" key="1">
    <citation type="submission" date="2016-05" db="EMBL/GenBank/DDBJ databases">
        <title>Microbial consortia oxidize butane by reversing methanogenesis.</title>
        <authorList>
            <person name="Laso-Perez R."/>
            <person name="Richter M."/>
            <person name="Wegener G."/>
            <person name="Musat F."/>
        </authorList>
    </citation>
    <scope>NUCLEOTIDE SEQUENCE [LARGE SCALE GENOMIC DNA]</scope>
    <source>
        <strain evidence="3">BOX1</strain>
    </source>
</reference>
<comment type="caution">
    <text evidence="3">The sequence shown here is derived from an EMBL/GenBank/DDBJ whole genome shotgun (WGS) entry which is preliminary data.</text>
</comment>
<dbReference type="Pfam" id="PF01893">
    <property type="entry name" value="UPF0058"/>
    <property type="match status" value="1"/>
</dbReference>
<proteinExistence type="predicted"/>
<keyword evidence="4" id="KW-1185">Reference proteome</keyword>
<dbReference type="Proteomes" id="UP000185779">
    <property type="component" value="Unassembled WGS sequence"/>
</dbReference>
<protein>
    <submittedName>
        <fullName evidence="3">Protein belonging to Uncharacterized protein family UPF0058</fullName>
    </submittedName>
    <submittedName>
        <fullName evidence="1">UPF0058 family protein</fullName>
    </submittedName>
</protein>
<evidence type="ECO:0000313" key="1">
    <source>
        <dbReference type="EMBL" id="HDM36969.1"/>
    </source>
</evidence>